<dbReference type="Proteomes" id="UP000615446">
    <property type="component" value="Unassembled WGS sequence"/>
</dbReference>
<organism evidence="1 2">
    <name type="scientific">Rhizophagus clarus</name>
    <dbReference type="NCBI Taxonomy" id="94130"/>
    <lineage>
        <taxon>Eukaryota</taxon>
        <taxon>Fungi</taxon>
        <taxon>Fungi incertae sedis</taxon>
        <taxon>Mucoromycota</taxon>
        <taxon>Glomeromycotina</taxon>
        <taxon>Glomeromycetes</taxon>
        <taxon>Glomerales</taxon>
        <taxon>Glomeraceae</taxon>
        <taxon>Rhizophagus</taxon>
    </lineage>
</organism>
<accession>A0A8H3MHZ0</accession>
<gene>
    <name evidence="1" type="ORF">RCL2_003051400</name>
</gene>
<dbReference type="OrthoDB" id="2287745at2759"/>
<comment type="caution">
    <text evidence="1">The sequence shown here is derived from an EMBL/GenBank/DDBJ whole genome shotgun (WGS) entry which is preliminary data.</text>
</comment>
<dbReference type="AlphaFoldDB" id="A0A8H3MHZ0"/>
<dbReference type="EMBL" id="BLAL01000338">
    <property type="protein sequence ID" value="GET04207.1"/>
    <property type="molecule type" value="Genomic_DNA"/>
</dbReference>
<sequence length="556" mass="64683">MSSKRSVRSVATQTFPNHTVERTSTLCITPNCLKLATESVQQPTFSMLKVTCVQSIDYNLQLFPTMNQLSEEDIQKMDVTLSEEKLIVDFVNRIDGKLYTLNTKKENIVLKRLCRPEIWKQFGFSHIEPEPILKSRQFSRKYWLYATGSQCSMSYISSDQANQLPHGTLTQLTFMLNWVTINDDVALLRRKLITEKQELALEIAAIDMAFRSLMKNLLSQRYPLIFSPNYQEKLQSITKYIPTISNSIARIINNSPNEEFRSKTNKLVQETRDRVNLSFALHQDIKGHNITSKEIRNILENGLYTIAKDINVPTPSFVEHSSSDEEVLDNRIEERDADLKQKTKITHDVPESDFDISYQTNNMDYDLFVNLESEVNESLFDNDDMNIIEKALDVDDVESMFEEYDEDYQNLAKEELGQSSSSENYENFWDEEDIQFLFGIKDIPTKTITMNTCSEYITKSSQKDNLDNDIDLLDYDSTDEEDMHDIDSDFPPNEEHDSNNWNVMLPHSRLISPFRDKMSDLFQGQEIHDFSSFQKSQCFLNEKNQDSEDTFFDTMF</sequence>
<evidence type="ECO:0000313" key="1">
    <source>
        <dbReference type="EMBL" id="GET04207.1"/>
    </source>
</evidence>
<evidence type="ECO:0000313" key="2">
    <source>
        <dbReference type="Proteomes" id="UP000615446"/>
    </source>
</evidence>
<reference evidence="1" key="1">
    <citation type="submission" date="2019-10" db="EMBL/GenBank/DDBJ databases">
        <title>Conservation and host-specific expression of non-tandemly repeated heterogenous ribosome RNA gene in arbuscular mycorrhizal fungi.</title>
        <authorList>
            <person name="Maeda T."/>
            <person name="Kobayashi Y."/>
            <person name="Nakagawa T."/>
            <person name="Ezawa T."/>
            <person name="Yamaguchi K."/>
            <person name="Bino T."/>
            <person name="Nishimoto Y."/>
            <person name="Shigenobu S."/>
            <person name="Kawaguchi M."/>
        </authorList>
    </citation>
    <scope>NUCLEOTIDE SEQUENCE</scope>
    <source>
        <strain evidence="1">HR1</strain>
    </source>
</reference>
<name>A0A8H3MHZ0_9GLOM</name>
<protein>
    <submittedName>
        <fullName evidence="1">Uncharacterized protein</fullName>
    </submittedName>
</protein>
<proteinExistence type="predicted"/>